<evidence type="ECO:0000313" key="2">
    <source>
        <dbReference type="EMBL" id="TKA33659.1"/>
    </source>
</evidence>
<feature type="compositionally biased region" description="Basic and acidic residues" evidence="1">
    <location>
        <begin position="126"/>
        <end position="136"/>
    </location>
</feature>
<keyword evidence="3" id="KW-1185">Reference proteome</keyword>
<name>A0A4V5N8E8_9PEZI</name>
<sequence>MSHQEPSCAQHRKAESAPKGSVETVGEEGAIGKKEDIAVLNPLRRYAPTQNFKSMSHQGPAKALRIEDGERDLDTSGEGELDAGGNVKGRESSGESGKRAKVAGGTDKKEGLDAAEAQVKAVEGAEEQKGSEKGGENSKVNLEEVDSGMEQETGSDKDESESESGGNEDVVKARGKALFTAVEAAWEDSEDDD</sequence>
<dbReference type="EMBL" id="NAJL01000002">
    <property type="protein sequence ID" value="TKA33659.1"/>
    <property type="molecule type" value="Genomic_DNA"/>
</dbReference>
<comment type="caution">
    <text evidence="2">The sequence shown here is derived from an EMBL/GenBank/DDBJ whole genome shotgun (WGS) entry which is preliminary data.</text>
</comment>
<reference evidence="2 3" key="1">
    <citation type="submission" date="2017-03" db="EMBL/GenBank/DDBJ databases">
        <title>Genomes of endolithic fungi from Antarctica.</title>
        <authorList>
            <person name="Coleine C."/>
            <person name="Masonjones S."/>
            <person name="Stajich J.E."/>
        </authorList>
    </citation>
    <scope>NUCLEOTIDE SEQUENCE [LARGE SCALE GENOMIC DNA]</scope>
    <source>
        <strain evidence="2 3">CCFEE 6315</strain>
    </source>
</reference>
<protein>
    <submittedName>
        <fullName evidence="2">Uncharacterized protein</fullName>
    </submittedName>
</protein>
<feature type="region of interest" description="Disordered" evidence="1">
    <location>
        <begin position="1"/>
        <end position="35"/>
    </location>
</feature>
<evidence type="ECO:0000256" key="1">
    <source>
        <dbReference type="SAM" id="MobiDB-lite"/>
    </source>
</evidence>
<gene>
    <name evidence="2" type="ORF">B0A50_00495</name>
</gene>
<dbReference type="Proteomes" id="UP000308549">
    <property type="component" value="Unassembled WGS sequence"/>
</dbReference>
<dbReference type="AlphaFoldDB" id="A0A4V5N8E8"/>
<organism evidence="2 3">
    <name type="scientific">Salinomyces thailandicus</name>
    <dbReference type="NCBI Taxonomy" id="706561"/>
    <lineage>
        <taxon>Eukaryota</taxon>
        <taxon>Fungi</taxon>
        <taxon>Dikarya</taxon>
        <taxon>Ascomycota</taxon>
        <taxon>Pezizomycotina</taxon>
        <taxon>Dothideomycetes</taxon>
        <taxon>Dothideomycetidae</taxon>
        <taxon>Mycosphaerellales</taxon>
        <taxon>Teratosphaeriaceae</taxon>
        <taxon>Salinomyces</taxon>
    </lineage>
</organism>
<feature type="compositionally biased region" description="Basic and acidic residues" evidence="1">
    <location>
        <begin position="64"/>
        <end position="74"/>
    </location>
</feature>
<feature type="compositionally biased region" description="Basic and acidic residues" evidence="1">
    <location>
        <begin position="88"/>
        <end position="98"/>
    </location>
</feature>
<accession>A0A4V5N8E8</accession>
<feature type="region of interest" description="Disordered" evidence="1">
    <location>
        <begin position="49"/>
        <end position="174"/>
    </location>
</feature>
<proteinExistence type="predicted"/>
<evidence type="ECO:0000313" key="3">
    <source>
        <dbReference type="Proteomes" id="UP000308549"/>
    </source>
</evidence>